<dbReference type="GO" id="GO:0008270">
    <property type="term" value="F:zinc ion binding"/>
    <property type="evidence" value="ECO:0007669"/>
    <property type="project" value="UniProtKB-KW"/>
</dbReference>
<name>A0A4Y2QWM5_ARAVE</name>
<dbReference type="PANTHER" id="PTHR47027:SF20">
    <property type="entry name" value="REVERSE TRANSCRIPTASE-LIKE PROTEIN WITH RNA-DIRECTED DNA POLYMERASE DOMAIN"/>
    <property type="match status" value="1"/>
</dbReference>
<comment type="caution">
    <text evidence="4">The sequence shown here is derived from an EMBL/GenBank/DDBJ whole genome shotgun (WGS) entry which is preliminary data.</text>
</comment>
<dbReference type="InterPro" id="IPR000477">
    <property type="entry name" value="RT_dom"/>
</dbReference>
<evidence type="ECO:0000259" key="3">
    <source>
        <dbReference type="PROSITE" id="PS50878"/>
    </source>
</evidence>
<evidence type="ECO:0000256" key="1">
    <source>
        <dbReference type="PROSITE-ProRule" id="PRU00042"/>
    </source>
</evidence>
<dbReference type="GO" id="GO:0071897">
    <property type="term" value="P:DNA biosynthetic process"/>
    <property type="evidence" value="ECO:0007669"/>
    <property type="project" value="UniProtKB-ARBA"/>
</dbReference>
<sequence>METLAFSSLDLKKAFDTVKHSAIYLSLRNAGVDANFCEYVEFVYSNARTRLQFRGNTSAPILPTKGVRQGDPMSPVLFFLFFDNILRAIPDYEGFETNECPKLNKIAYADDLIVLSNSTNGLRNIFDRMVPVMKNTGLEINMDKSFTCHWKKDGKNKRVLFDRRPFISIRNREMRAMEASEQFKYLGVMFRTTGRLSIKTELTEILHKSPLKPQEKLFFLVKFTIPGVLHQLTFSKLYAGTLNKLDILIRSTVRAILHLPHDVPWACFHASPKDGGLGIPPLRWAVPVLAKNRGMYYPKLLTYEGIELKSTGQVHTRMRWKLLEAIDGAGLRETGQVPAASSWILDGTTLMTGRNYISSAQLRLNTLYSRSRAAKGRSTNHQCSRGCPQPETLNHMLQLGRRARHPTMATAGFTCELCSKWFRTKIGLGVHSQFQHRAEYEAAIQVPKSKTRWSSEELAIMAMNEALLIAQGWLIGV</sequence>
<dbReference type="AlphaFoldDB" id="A0A4Y2QWM5"/>
<evidence type="ECO:0000313" key="5">
    <source>
        <dbReference type="Proteomes" id="UP000499080"/>
    </source>
</evidence>
<dbReference type="InterPro" id="IPR043128">
    <property type="entry name" value="Rev_trsase/Diguanyl_cyclase"/>
</dbReference>
<evidence type="ECO:0000259" key="2">
    <source>
        <dbReference type="PROSITE" id="PS50157"/>
    </source>
</evidence>
<dbReference type="InterPro" id="IPR043502">
    <property type="entry name" value="DNA/RNA_pol_sf"/>
</dbReference>
<dbReference type="InterPro" id="IPR013087">
    <property type="entry name" value="Znf_C2H2_type"/>
</dbReference>
<keyword evidence="1" id="KW-0479">Metal-binding</keyword>
<gene>
    <name evidence="4" type="primary">pol_3335</name>
    <name evidence="4" type="ORF">AVEN_100165_1</name>
</gene>
<accession>A0A4Y2QWM5</accession>
<dbReference type="EMBL" id="BGPR01015038">
    <property type="protein sequence ID" value="GBN67767.1"/>
    <property type="molecule type" value="Genomic_DNA"/>
</dbReference>
<dbReference type="Gene3D" id="3.30.70.270">
    <property type="match status" value="1"/>
</dbReference>
<reference evidence="4 5" key="1">
    <citation type="journal article" date="2019" name="Sci. Rep.">
        <title>Orb-weaving spider Araneus ventricosus genome elucidates the spidroin gene catalogue.</title>
        <authorList>
            <person name="Kono N."/>
            <person name="Nakamura H."/>
            <person name="Ohtoshi R."/>
            <person name="Moran D.A.P."/>
            <person name="Shinohara A."/>
            <person name="Yoshida Y."/>
            <person name="Fujiwara M."/>
            <person name="Mori M."/>
            <person name="Tomita M."/>
            <person name="Arakawa K."/>
        </authorList>
    </citation>
    <scope>NUCLEOTIDE SEQUENCE [LARGE SCALE GENOMIC DNA]</scope>
</reference>
<proteinExistence type="predicted"/>
<feature type="domain" description="C2H2-type" evidence="2">
    <location>
        <begin position="413"/>
        <end position="441"/>
    </location>
</feature>
<keyword evidence="1" id="KW-0862">Zinc</keyword>
<organism evidence="4 5">
    <name type="scientific">Araneus ventricosus</name>
    <name type="common">Orbweaver spider</name>
    <name type="synonym">Epeira ventricosa</name>
    <dbReference type="NCBI Taxonomy" id="182803"/>
    <lineage>
        <taxon>Eukaryota</taxon>
        <taxon>Metazoa</taxon>
        <taxon>Ecdysozoa</taxon>
        <taxon>Arthropoda</taxon>
        <taxon>Chelicerata</taxon>
        <taxon>Arachnida</taxon>
        <taxon>Araneae</taxon>
        <taxon>Araneomorphae</taxon>
        <taxon>Entelegynae</taxon>
        <taxon>Araneoidea</taxon>
        <taxon>Araneidae</taxon>
        <taxon>Araneus</taxon>
    </lineage>
</organism>
<dbReference type="Proteomes" id="UP000499080">
    <property type="component" value="Unassembled WGS sequence"/>
</dbReference>
<dbReference type="Pfam" id="PF00078">
    <property type="entry name" value="RVT_1"/>
    <property type="match status" value="1"/>
</dbReference>
<dbReference type="OrthoDB" id="6503643at2759"/>
<dbReference type="PANTHER" id="PTHR47027">
    <property type="entry name" value="REVERSE TRANSCRIPTASE DOMAIN-CONTAINING PROTEIN"/>
    <property type="match status" value="1"/>
</dbReference>
<dbReference type="SUPFAM" id="SSF56672">
    <property type="entry name" value="DNA/RNA polymerases"/>
    <property type="match status" value="1"/>
</dbReference>
<keyword evidence="5" id="KW-1185">Reference proteome</keyword>
<protein>
    <submittedName>
        <fullName evidence="4">Retrovirus-related Pol polyprotein from type-2 retrotransposable element R2DM</fullName>
    </submittedName>
</protein>
<dbReference type="PROSITE" id="PS50157">
    <property type="entry name" value="ZINC_FINGER_C2H2_2"/>
    <property type="match status" value="1"/>
</dbReference>
<evidence type="ECO:0000313" key="4">
    <source>
        <dbReference type="EMBL" id="GBN67767.1"/>
    </source>
</evidence>
<feature type="domain" description="Reverse transcriptase" evidence="3">
    <location>
        <begin position="1"/>
        <end position="190"/>
    </location>
</feature>
<dbReference type="PROSITE" id="PS00028">
    <property type="entry name" value="ZINC_FINGER_C2H2_1"/>
    <property type="match status" value="1"/>
</dbReference>
<keyword evidence="1" id="KW-0863">Zinc-finger</keyword>
<dbReference type="PROSITE" id="PS50878">
    <property type="entry name" value="RT_POL"/>
    <property type="match status" value="1"/>
</dbReference>